<evidence type="ECO:0000313" key="2">
    <source>
        <dbReference type="EMBL" id="ACS16992.1"/>
    </source>
</evidence>
<feature type="chain" id="PRO_5002948264" evidence="1">
    <location>
        <begin position="24"/>
        <end position="553"/>
    </location>
</feature>
<dbReference type="eggNOG" id="COG3391">
    <property type="taxonomic scope" value="Bacteria"/>
</dbReference>
<sequence precursor="true">MPCRPFIRAAALIAILALLAACAGIAPTPSPPPTRPAAWSEPEVLVAPSSFAGVHGLAIDQKGRLLAGSVLGNTLWEVDRSTGAAKILIDAPEGQADDIAVGPRGELAWTNYLMGMLRYRESDGAPMRVLAKDLPGLNSLDFDRSSGKLYASQVFLGDALWEIDRMGQKPPRLIKKDMGGFNGFEVGPDGMLYGPLWFKGQVVKIDPADGAMTVIAGGFKIPAAANLDGKGNLWVVDARSGELVKVDLATGRKTVAKQLRPSLDNLAIAPDGTIYVSNMANNEVQSFDPATGVLRTLTSGKLATPAGLKIEGRTLWVADVFGFRQVDVRTGEVRDVFRMQRDPELDYPFAVGLSGTRFALTSWFTGTVQLVDRQTLRTVEIIHGLKAPFDAIPMADGSVIYAEIATGSITRASGPHFADKQVLASGLGGPVQMIVGRDGALYVTEAAGKLTRIPLDASAPLRAIAEGLALPEGVAETPWGSFIVAESAARRLVEIDPANGSRRTVAENLPIGLAAGPGLPPPYVVTGVAVGSDGSIYMAADRNNAIYRIRPKN</sequence>
<dbReference type="eggNOG" id="COG3386">
    <property type="taxonomic scope" value="Bacteria"/>
</dbReference>
<dbReference type="SUPFAM" id="SSF101898">
    <property type="entry name" value="NHL repeat"/>
    <property type="match status" value="1"/>
</dbReference>
<proteinExistence type="predicted"/>
<gene>
    <name evidence="2" type="ordered locus">Vapar_0329</name>
</gene>
<dbReference type="PANTHER" id="PTHR40274:SF4">
    <property type="entry name" value="BLL1406 PROTEIN"/>
    <property type="match status" value="1"/>
</dbReference>
<dbReference type="AlphaFoldDB" id="C5CY88"/>
<dbReference type="PROSITE" id="PS51257">
    <property type="entry name" value="PROKAR_LIPOPROTEIN"/>
    <property type="match status" value="1"/>
</dbReference>
<dbReference type="HOGENOM" id="CLU_037852_0_0_4"/>
<dbReference type="EMBL" id="CP001635">
    <property type="protein sequence ID" value="ACS16992.1"/>
    <property type="molecule type" value="Genomic_DNA"/>
</dbReference>
<dbReference type="InterPro" id="IPR051344">
    <property type="entry name" value="Vgb"/>
</dbReference>
<dbReference type="PANTHER" id="PTHR40274">
    <property type="entry name" value="VIRGINIAMYCIN B LYASE"/>
    <property type="match status" value="1"/>
</dbReference>
<organism evidence="2">
    <name type="scientific">Variovorax paradoxus (strain S110)</name>
    <dbReference type="NCBI Taxonomy" id="543728"/>
    <lineage>
        <taxon>Bacteria</taxon>
        <taxon>Pseudomonadati</taxon>
        <taxon>Pseudomonadota</taxon>
        <taxon>Betaproteobacteria</taxon>
        <taxon>Burkholderiales</taxon>
        <taxon>Comamonadaceae</taxon>
        <taxon>Variovorax</taxon>
    </lineage>
</organism>
<dbReference type="Gene3D" id="2.120.10.30">
    <property type="entry name" value="TolB, C-terminal domain"/>
    <property type="match status" value="2"/>
</dbReference>
<name>C5CY88_VARPS</name>
<evidence type="ECO:0000256" key="1">
    <source>
        <dbReference type="SAM" id="SignalP"/>
    </source>
</evidence>
<dbReference type="SUPFAM" id="SSF63829">
    <property type="entry name" value="Calcium-dependent phosphotriesterase"/>
    <property type="match status" value="1"/>
</dbReference>
<keyword evidence="1" id="KW-0732">Signal</keyword>
<feature type="signal peptide" evidence="1">
    <location>
        <begin position="1"/>
        <end position="23"/>
    </location>
</feature>
<protein>
    <submittedName>
        <fullName evidence="2">SMP-30/Gluconolaconase/LRE domain protein</fullName>
    </submittedName>
</protein>
<dbReference type="OrthoDB" id="30052at2"/>
<accession>C5CY88</accession>
<dbReference type="STRING" id="543728.Vapar_0329"/>
<dbReference type="KEGG" id="vap:Vapar_0329"/>
<reference evidence="2" key="1">
    <citation type="submission" date="2009-06" db="EMBL/GenBank/DDBJ databases">
        <title>Complete sequence of chromosome 1 of Variovorax paradoxus S110.</title>
        <authorList>
            <consortium name="US DOE Joint Genome Institute"/>
            <person name="Lucas S."/>
            <person name="Copeland A."/>
            <person name="Lapidus A."/>
            <person name="Glavina del Rio T."/>
            <person name="Tice H."/>
            <person name="Bruce D."/>
            <person name="Goodwin L."/>
            <person name="Pitluck S."/>
            <person name="Chertkov O."/>
            <person name="Brettin T."/>
            <person name="Detter J.C."/>
            <person name="Han C."/>
            <person name="Larimer F."/>
            <person name="Land M."/>
            <person name="Hauser L."/>
            <person name="Kyrpides N."/>
            <person name="Ovchinnikova G."/>
            <person name="Orwin P."/>
            <person name="Leadbetter J.R."/>
            <person name="Spain J.C."/>
            <person name="Han J.I."/>
        </authorList>
    </citation>
    <scope>NUCLEOTIDE SEQUENCE</scope>
    <source>
        <strain evidence="2">S110</strain>
    </source>
</reference>
<dbReference type="InterPro" id="IPR011042">
    <property type="entry name" value="6-blade_b-propeller_TolB-like"/>
</dbReference>